<proteinExistence type="predicted"/>
<feature type="region of interest" description="Disordered" evidence="1">
    <location>
        <begin position="167"/>
        <end position="210"/>
    </location>
</feature>
<evidence type="ECO:0000313" key="3">
    <source>
        <dbReference type="Proteomes" id="UP000077266"/>
    </source>
</evidence>
<dbReference type="AlphaFoldDB" id="A0A165L8U0"/>
<reference evidence="2 3" key="1">
    <citation type="journal article" date="2016" name="Mol. Biol. Evol.">
        <title>Comparative Genomics of Early-Diverging Mushroom-Forming Fungi Provides Insights into the Origins of Lignocellulose Decay Capabilities.</title>
        <authorList>
            <person name="Nagy L.G."/>
            <person name="Riley R."/>
            <person name="Tritt A."/>
            <person name="Adam C."/>
            <person name="Daum C."/>
            <person name="Floudas D."/>
            <person name="Sun H."/>
            <person name="Yadav J.S."/>
            <person name="Pangilinan J."/>
            <person name="Larsson K.H."/>
            <person name="Matsuura K."/>
            <person name="Barry K."/>
            <person name="Labutti K."/>
            <person name="Kuo R."/>
            <person name="Ohm R.A."/>
            <person name="Bhattacharya S.S."/>
            <person name="Shirouzu T."/>
            <person name="Yoshinaga Y."/>
            <person name="Martin F.M."/>
            <person name="Grigoriev I.V."/>
            <person name="Hibbett D.S."/>
        </authorList>
    </citation>
    <scope>NUCLEOTIDE SEQUENCE [LARGE SCALE GENOMIC DNA]</scope>
    <source>
        <strain evidence="2 3">HHB12029</strain>
    </source>
</reference>
<dbReference type="EMBL" id="KV425929">
    <property type="protein sequence ID" value="KZV97525.1"/>
    <property type="molecule type" value="Genomic_DNA"/>
</dbReference>
<dbReference type="Proteomes" id="UP000077266">
    <property type="component" value="Unassembled WGS sequence"/>
</dbReference>
<accession>A0A165L8U0</accession>
<feature type="compositionally biased region" description="Low complexity" evidence="1">
    <location>
        <begin position="172"/>
        <end position="181"/>
    </location>
</feature>
<gene>
    <name evidence="2" type="ORF">EXIGLDRAFT_747033</name>
</gene>
<organism evidence="2 3">
    <name type="scientific">Exidia glandulosa HHB12029</name>
    <dbReference type="NCBI Taxonomy" id="1314781"/>
    <lineage>
        <taxon>Eukaryota</taxon>
        <taxon>Fungi</taxon>
        <taxon>Dikarya</taxon>
        <taxon>Basidiomycota</taxon>
        <taxon>Agaricomycotina</taxon>
        <taxon>Agaricomycetes</taxon>
        <taxon>Auriculariales</taxon>
        <taxon>Exidiaceae</taxon>
        <taxon>Exidia</taxon>
    </lineage>
</organism>
<keyword evidence="3" id="KW-1185">Reference proteome</keyword>
<evidence type="ECO:0000256" key="1">
    <source>
        <dbReference type="SAM" id="MobiDB-lite"/>
    </source>
</evidence>
<feature type="region of interest" description="Disordered" evidence="1">
    <location>
        <begin position="82"/>
        <end position="151"/>
    </location>
</feature>
<feature type="compositionally biased region" description="Basic and acidic residues" evidence="1">
    <location>
        <begin position="110"/>
        <end position="121"/>
    </location>
</feature>
<evidence type="ECO:0000313" key="2">
    <source>
        <dbReference type="EMBL" id="KZV97525.1"/>
    </source>
</evidence>
<protein>
    <submittedName>
        <fullName evidence="2">Uncharacterized protein</fullName>
    </submittedName>
</protein>
<name>A0A165L8U0_EXIGL</name>
<dbReference type="InParanoid" id="A0A165L8U0"/>
<sequence>MANLQDWLSGKTTNDPQPLTLDDAGRLLNERARLSLQRYWNGLYIAGPLVHSYDNSPSPTVPAPAPEQAPLSLYTGFRTLAPSAAHSPTHHNGPTRPARRPGPYPSGGKRTQDDKQANKAVEKKKKQGRRAFRQVEWQDYREASSAGAGDDGLEDVAMELDEMPAADHAPTANDSDSSSSAEDNESPVTPALVNASEPTVRGNNNEDADAFAADDGMDVADDADRAKYSDVNRKLTANDFYFPSSPASSSSSIHTAAHADEASVTPALANLPAPDIPGFGDFVMYDGVNDGATPAGDAKLEHSANATREPTANAALQSHTASAVAAPIPPPPFVLTVHPPSPRLDEVDEDELRQAHAALNKDGKIWLDCTATGFIIAFINSGEAITSLSLEYMDPREGDLGLTIRLVDNLARDTVFTNVETDMLSHLQNSSTILACTEVSIELSLRTPHYHALATTTLPRVTLLRVKVSRNQDSDALDDDLVVLRLPLVQTIMHCVPPPAVSDFQASAFVNSHIEHDGTALVFAM</sequence>
<feature type="compositionally biased region" description="Basic residues" evidence="1">
    <location>
        <begin position="122"/>
        <end position="132"/>
    </location>
</feature>